<organism evidence="1 2">
    <name type="scientific">Butyricicoccus faecihominis</name>
    <dbReference type="NCBI Taxonomy" id="1712515"/>
    <lineage>
        <taxon>Bacteria</taxon>
        <taxon>Bacillati</taxon>
        <taxon>Bacillota</taxon>
        <taxon>Clostridia</taxon>
        <taxon>Eubacteriales</taxon>
        <taxon>Butyricicoccaceae</taxon>
        <taxon>Butyricicoccus</taxon>
    </lineage>
</organism>
<evidence type="ECO:0000313" key="1">
    <source>
        <dbReference type="EMBL" id="GFO89227.1"/>
    </source>
</evidence>
<reference evidence="1 2" key="1">
    <citation type="submission" date="2020-06" db="EMBL/GenBank/DDBJ databases">
        <title>Characterization of fructooligosaccharide metabolism and fructooligosaccharide-degrading enzymes in human commensal butyrate producers.</title>
        <authorList>
            <person name="Tanno H."/>
            <person name="Fujii T."/>
            <person name="Hirano K."/>
            <person name="Maeno S."/>
            <person name="Tonozuka T."/>
            <person name="Sakamoto M."/>
            <person name="Ohkuma M."/>
            <person name="Tochio T."/>
            <person name="Endo A."/>
        </authorList>
    </citation>
    <scope>NUCLEOTIDE SEQUENCE [LARGE SCALE GENOMIC DNA]</scope>
    <source>
        <strain evidence="1 2">JCM 31056</strain>
    </source>
</reference>
<comment type="caution">
    <text evidence="1">The sequence shown here is derived from an EMBL/GenBank/DDBJ whole genome shotgun (WGS) entry which is preliminary data.</text>
</comment>
<evidence type="ECO:0000313" key="2">
    <source>
        <dbReference type="Proteomes" id="UP000620147"/>
    </source>
</evidence>
<gene>
    <name evidence="1" type="ORF">BUFA31_23910</name>
</gene>
<dbReference type="RefSeq" id="WP_188885749.1">
    <property type="nucleotide sequence ID" value="NZ_BLYJ01000039.1"/>
</dbReference>
<dbReference type="EMBL" id="BLYJ01000039">
    <property type="protein sequence ID" value="GFO89227.1"/>
    <property type="molecule type" value="Genomic_DNA"/>
</dbReference>
<sequence length="119" mass="12897">MKINEIKALDYQCQGDSLTLVLSETDFETVSNLNTALVEVRTDDGDLVEAHGGYALRAITYDKDKQTYTVVCTTAADDTTAQAISQLVAKVDELTTSSTALAAQVDYISMMTDTDMEGE</sequence>
<protein>
    <submittedName>
        <fullName evidence="1">Uncharacterized protein</fullName>
    </submittedName>
</protein>
<keyword evidence="2" id="KW-1185">Reference proteome</keyword>
<accession>A0ABQ1E2U2</accession>
<dbReference type="Proteomes" id="UP000620147">
    <property type="component" value="Unassembled WGS sequence"/>
</dbReference>
<proteinExistence type="predicted"/>
<name>A0ABQ1E2U2_9FIRM</name>